<organism evidence="3 4">
    <name type="scientific">Bradyrhizobium centrolobii</name>
    <dbReference type="NCBI Taxonomy" id="1505087"/>
    <lineage>
        <taxon>Bacteria</taxon>
        <taxon>Pseudomonadati</taxon>
        <taxon>Pseudomonadota</taxon>
        <taxon>Alphaproteobacteria</taxon>
        <taxon>Hyphomicrobiales</taxon>
        <taxon>Nitrobacteraceae</taxon>
        <taxon>Bradyrhizobium</taxon>
    </lineage>
</organism>
<dbReference type="CDD" id="cd03188">
    <property type="entry name" value="GST_C_Beta"/>
    <property type="match status" value="1"/>
</dbReference>
<dbReference type="Gene3D" id="1.20.1050.10">
    <property type="match status" value="1"/>
</dbReference>
<evidence type="ECO:0000259" key="2">
    <source>
        <dbReference type="PROSITE" id="PS50405"/>
    </source>
</evidence>
<dbReference type="SFLD" id="SFLDG00358">
    <property type="entry name" value="Main_(cytGST)"/>
    <property type="match status" value="1"/>
</dbReference>
<dbReference type="SFLD" id="SFLDS00019">
    <property type="entry name" value="Glutathione_Transferase_(cytos"/>
    <property type="match status" value="1"/>
</dbReference>
<name>A0A176YS21_9BRAD</name>
<dbReference type="Gene3D" id="3.40.30.10">
    <property type="entry name" value="Glutaredoxin"/>
    <property type="match status" value="1"/>
</dbReference>
<dbReference type="PROSITE" id="PS50404">
    <property type="entry name" value="GST_NTER"/>
    <property type="match status" value="1"/>
</dbReference>
<dbReference type="Pfam" id="PF13409">
    <property type="entry name" value="GST_N_2"/>
    <property type="match status" value="1"/>
</dbReference>
<dbReference type="InterPro" id="IPR036282">
    <property type="entry name" value="Glutathione-S-Trfase_C_sf"/>
</dbReference>
<evidence type="ECO:0000259" key="1">
    <source>
        <dbReference type="PROSITE" id="PS50404"/>
    </source>
</evidence>
<dbReference type="SUPFAM" id="SSF47616">
    <property type="entry name" value="GST C-terminal domain-like"/>
    <property type="match status" value="1"/>
</dbReference>
<dbReference type="SUPFAM" id="SSF52833">
    <property type="entry name" value="Thioredoxin-like"/>
    <property type="match status" value="1"/>
</dbReference>
<comment type="caution">
    <text evidence="3">The sequence shown here is derived from an EMBL/GenBank/DDBJ whole genome shotgun (WGS) entry which is preliminary data.</text>
</comment>
<dbReference type="PANTHER" id="PTHR44051:SF8">
    <property type="entry name" value="GLUTATHIONE S-TRANSFERASE GSTA"/>
    <property type="match status" value="1"/>
</dbReference>
<proteinExistence type="predicted"/>
<dbReference type="PANTHER" id="PTHR44051">
    <property type="entry name" value="GLUTATHIONE S-TRANSFERASE-RELATED"/>
    <property type="match status" value="1"/>
</dbReference>
<feature type="domain" description="GST N-terminal" evidence="1">
    <location>
        <begin position="1"/>
        <end position="91"/>
    </location>
</feature>
<reference evidence="3 4" key="1">
    <citation type="submission" date="2016-03" db="EMBL/GenBank/DDBJ databases">
        <title>Draft Genome Sequence of the Strain BR 10245 (Bradyrhizobium sp.) isolated from nodules of Centrolobium paraense.</title>
        <authorList>
            <person name="Simoes-Araujo J.L.Sr."/>
            <person name="Barauna A.C."/>
            <person name="Silva K."/>
            <person name="Zilli J.E."/>
        </authorList>
    </citation>
    <scope>NUCLEOTIDE SEQUENCE [LARGE SCALE GENOMIC DNA]</scope>
    <source>
        <strain evidence="3 4">BR 10245</strain>
    </source>
</reference>
<evidence type="ECO:0000313" key="4">
    <source>
        <dbReference type="Proteomes" id="UP000076959"/>
    </source>
</evidence>
<dbReference type="AlphaFoldDB" id="A0A176YS21"/>
<dbReference type="InterPro" id="IPR040079">
    <property type="entry name" value="Glutathione_S-Trfase"/>
</dbReference>
<dbReference type="RefSeq" id="WP_063699460.1">
    <property type="nucleotide sequence ID" value="NZ_LUUB01000051.1"/>
</dbReference>
<evidence type="ECO:0008006" key="5">
    <source>
        <dbReference type="Google" id="ProtNLM"/>
    </source>
</evidence>
<sequence length="222" mass="24740">MHRLYYSPGACSMAVHIVLEEIGEPYELELVSSRGHLGGVGTTSPEWKAKNPKARIPALSGVAGRIGGADELLTEVHAILFYLARTHPGAKLLPADLAGEARAIEWMNWLSGNVHAVSYGQVWRPNRFVADERDYAAVQGKGQQNVREQYAYIESLLDDGRDWALPGAYSVVDPYLLVFYQWGVRIGLDMTTSYPAWRRLTQRTMQRPAVQRVLADENVSIS</sequence>
<evidence type="ECO:0000313" key="3">
    <source>
        <dbReference type="EMBL" id="OAF10483.1"/>
    </source>
</evidence>
<protein>
    <recommendedName>
        <fullName evidence="5">Glutathione S-transferase</fullName>
    </recommendedName>
</protein>
<accession>A0A176YS21</accession>
<dbReference type="STRING" id="1505087.AYJ54_09315"/>
<keyword evidence="4" id="KW-1185">Reference proteome</keyword>
<dbReference type="Proteomes" id="UP000076959">
    <property type="component" value="Unassembled WGS sequence"/>
</dbReference>
<feature type="domain" description="GST C-terminal" evidence="2">
    <location>
        <begin position="96"/>
        <end position="222"/>
    </location>
</feature>
<dbReference type="InterPro" id="IPR004045">
    <property type="entry name" value="Glutathione_S-Trfase_N"/>
</dbReference>
<dbReference type="InterPro" id="IPR010987">
    <property type="entry name" value="Glutathione-S-Trfase_C-like"/>
</dbReference>
<dbReference type="EMBL" id="LUUB01000051">
    <property type="protein sequence ID" value="OAF10483.1"/>
    <property type="molecule type" value="Genomic_DNA"/>
</dbReference>
<dbReference type="CDD" id="cd03057">
    <property type="entry name" value="GST_N_Beta"/>
    <property type="match status" value="1"/>
</dbReference>
<dbReference type="InterPro" id="IPR036249">
    <property type="entry name" value="Thioredoxin-like_sf"/>
</dbReference>
<dbReference type="PROSITE" id="PS50405">
    <property type="entry name" value="GST_CTER"/>
    <property type="match status" value="1"/>
</dbReference>
<gene>
    <name evidence="3" type="ORF">AYJ54_09315</name>
</gene>